<comment type="caution">
    <text evidence="1">The sequence shown here is derived from an EMBL/GenBank/DDBJ whole genome shotgun (WGS) entry which is preliminary data.</text>
</comment>
<accession>A0ACC0WYB7</accession>
<dbReference type="EMBL" id="CM047580">
    <property type="protein sequence ID" value="KAI9922686.1"/>
    <property type="molecule type" value="Genomic_DNA"/>
</dbReference>
<protein>
    <submittedName>
        <fullName evidence="1">Uncharacterized protein</fullName>
    </submittedName>
</protein>
<evidence type="ECO:0000313" key="1">
    <source>
        <dbReference type="EMBL" id="KAI9922686.1"/>
    </source>
</evidence>
<proteinExistence type="predicted"/>
<organism evidence="1 2">
    <name type="scientific">Peronosclerospora sorghi</name>
    <dbReference type="NCBI Taxonomy" id="230839"/>
    <lineage>
        <taxon>Eukaryota</taxon>
        <taxon>Sar</taxon>
        <taxon>Stramenopiles</taxon>
        <taxon>Oomycota</taxon>
        <taxon>Peronosporomycetes</taxon>
        <taxon>Peronosporales</taxon>
        <taxon>Peronosporaceae</taxon>
        <taxon>Peronosclerospora</taxon>
    </lineage>
</organism>
<reference evidence="1 2" key="1">
    <citation type="journal article" date="2022" name="bioRxiv">
        <title>The genome of the oomycete Peronosclerospora sorghi, a cosmopolitan pathogen of maize and sorghum, is inflated with dispersed pseudogenes.</title>
        <authorList>
            <person name="Fletcher K."/>
            <person name="Martin F."/>
            <person name="Isakeit T."/>
            <person name="Cavanaugh K."/>
            <person name="Magill C."/>
            <person name="Michelmore R."/>
        </authorList>
    </citation>
    <scope>NUCLEOTIDE SEQUENCE [LARGE SCALE GENOMIC DNA]</scope>
    <source>
        <strain evidence="1">P6</strain>
    </source>
</reference>
<name>A0ACC0WYB7_9STRA</name>
<keyword evidence="2" id="KW-1185">Reference proteome</keyword>
<sequence length="178" mass="19755">MTEKELVSLLYACLIMADEKRDEDGERITHVAKALARAAMPSAARSTHATLTSDDFVRWTSAQFPLLYSIFMSWLTRKSFGSLTKPSYTVPRLSHESGILSISHFVALSTVTTSMQNSLSRLYTSAQDGLSFNRLLYHILGYSGATLTVIQDTQGGKLAFFFDLLLSSFNTQQPLGWA</sequence>
<gene>
    <name evidence="1" type="ORF">PsorP6_002562</name>
</gene>
<dbReference type="Proteomes" id="UP001163321">
    <property type="component" value="Chromosome 1"/>
</dbReference>
<evidence type="ECO:0000313" key="2">
    <source>
        <dbReference type="Proteomes" id="UP001163321"/>
    </source>
</evidence>